<organism evidence="2 3">
    <name type="scientific">Cloacibacterium normanense</name>
    <dbReference type="NCBI Taxonomy" id="237258"/>
    <lineage>
        <taxon>Bacteria</taxon>
        <taxon>Pseudomonadati</taxon>
        <taxon>Bacteroidota</taxon>
        <taxon>Flavobacteriia</taxon>
        <taxon>Flavobacteriales</taxon>
        <taxon>Weeksellaceae</taxon>
    </lineage>
</organism>
<dbReference type="Pfam" id="PF08818">
    <property type="entry name" value="DUF1801"/>
    <property type="match status" value="1"/>
</dbReference>
<protein>
    <recommendedName>
        <fullName evidence="1">YdhG-like domain-containing protein</fullName>
    </recommendedName>
</protein>
<dbReference type="Proteomes" id="UP000238565">
    <property type="component" value="Unassembled WGS sequence"/>
</dbReference>
<accession>A0A2S7I6M6</accession>
<comment type="caution">
    <text evidence="2">The sequence shown here is derived from an EMBL/GenBank/DDBJ whole genome shotgun (WGS) entry which is preliminary data.</text>
</comment>
<dbReference type="Pfam" id="PF13376">
    <property type="entry name" value="OmdA"/>
    <property type="match status" value="1"/>
</dbReference>
<sequence>MKPTVEELIAKNKNWKEELAKLRSIVLDCGLAEEVKWYQPCYSFNGSNLIILGSFKDFCTLSFFKGVLLKDEHKILEFAGQNTQSAKIVKFTNLHQIIGLESILKDYIKEMIALEKSGAKVTFKTIEEQKLPEELEEIFSQDKDFEKAFKSLTPGRQRAYLLHFSSAKQSRTRISRIEKLKPKIFEGKGLND</sequence>
<proteinExistence type="predicted"/>
<dbReference type="EMBL" id="PTPZ01000002">
    <property type="protein sequence ID" value="PPZ92185.1"/>
    <property type="molecule type" value="Genomic_DNA"/>
</dbReference>
<dbReference type="AlphaFoldDB" id="A0A2S7I6M6"/>
<reference evidence="2 3" key="1">
    <citation type="submission" date="2018-02" db="EMBL/GenBank/DDBJ databases">
        <title>Draft genome sequence of bacterial isolates from marine environment.</title>
        <authorList>
            <person name="Singh S.K."/>
            <person name="Hill R."/>
            <person name="Major S."/>
            <person name="Cai H."/>
            <person name="Li Y."/>
        </authorList>
    </citation>
    <scope>NUCLEOTIDE SEQUENCE [LARGE SCALE GENOMIC DNA]</scope>
    <source>
        <strain evidence="2 3">IMET F</strain>
    </source>
</reference>
<evidence type="ECO:0000259" key="1">
    <source>
        <dbReference type="Pfam" id="PF08818"/>
    </source>
</evidence>
<evidence type="ECO:0000313" key="2">
    <source>
        <dbReference type="EMBL" id="PPZ92185.1"/>
    </source>
</evidence>
<dbReference type="InterPro" id="IPR016786">
    <property type="entry name" value="YdeI_bac"/>
</dbReference>
<dbReference type="SUPFAM" id="SSF159888">
    <property type="entry name" value="YdhG-like"/>
    <property type="match status" value="1"/>
</dbReference>
<evidence type="ECO:0000313" key="3">
    <source>
        <dbReference type="Proteomes" id="UP000238565"/>
    </source>
</evidence>
<gene>
    <name evidence="2" type="ORF">C3729_04195</name>
</gene>
<dbReference type="Gene3D" id="3.90.1150.200">
    <property type="match status" value="1"/>
</dbReference>
<dbReference type="PIRSF" id="PIRSF021308">
    <property type="entry name" value="UCP021308"/>
    <property type="match status" value="1"/>
</dbReference>
<feature type="domain" description="YdhG-like" evidence="1">
    <location>
        <begin position="15"/>
        <end position="112"/>
    </location>
</feature>
<name>A0A2S7I6M6_9FLAO</name>
<dbReference type="InterPro" id="IPR014922">
    <property type="entry name" value="YdhG-like"/>
</dbReference>
<dbReference type="RefSeq" id="WP_104793005.1">
    <property type="nucleotide sequence ID" value="NZ_PTPZ01000002.1"/>
</dbReference>